<evidence type="ECO:0000256" key="2">
    <source>
        <dbReference type="ARBA" id="ARBA00022475"/>
    </source>
</evidence>
<evidence type="ECO:0000256" key="1">
    <source>
        <dbReference type="ARBA" id="ARBA00004651"/>
    </source>
</evidence>
<evidence type="ECO:0000256" key="5">
    <source>
        <dbReference type="ARBA" id="ARBA00023136"/>
    </source>
</evidence>
<protein>
    <submittedName>
        <fullName evidence="9">Uncharacterized protein</fullName>
    </submittedName>
</protein>
<dbReference type="Proteomes" id="UP000708208">
    <property type="component" value="Unassembled WGS sequence"/>
</dbReference>
<evidence type="ECO:0000256" key="8">
    <source>
        <dbReference type="SAM" id="Phobius"/>
    </source>
</evidence>
<evidence type="ECO:0000256" key="7">
    <source>
        <dbReference type="ARBA" id="ARBA00023180"/>
    </source>
</evidence>
<accession>A0A8J2LRI7</accession>
<dbReference type="AlphaFoldDB" id="A0A8J2LRI7"/>
<evidence type="ECO:0000313" key="10">
    <source>
        <dbReference type="Proteomes" id="UP000708208"/>
    </source>
</evidence>
<sequence length="670" mass="75624">MLPSIKIFTVLALLPLHLGCSYPILANLFLQLSQKISSHLCTNFNVFLDPSIPKTLVSPIYSETQFALTLSVVLGLKGEFPNNTRSFTVKYLKTCSLVLVPLTEDTTIISDSVYCILPGAPHRVFVFVFAKDPVKTLKEQTLFIQNVLLVVGVPEGRLGLYERNWNLESLVQVGEFDGVTSELTLFVNVFSALRDYEGNDINGMVCAHCSSKLAKFKATGIWDDFIIAAMYHLALKLNASLELESVFQLPSDGIDEEGNFDDFTQPLIDGKAAFSAILKPSTLNRKYIFTSKVVLYDSVGFIHTWPRKYKMNSVIVLKYPFSDSVWLATLITIGVTFVLIEGFIFWRNNCDFEGLIRGSKFGSKSDGDFSQTIYTLLSPILDQNGLASGVTRRRISNSLSRILIGVWFLILIVLSSAYKSRFISFIVLPQYISPPTTFQELVDSDYKIGATFFTNYIDKKFAALKNRIGEEILRRAHDEPYFSNQCYHSIILEKRKVCIGFTIIFETLANEFLTSVNNKPMFIVSKETFFPGISTVAIAKNTPYLVEPYDHILGWMECTGLWKLMFENNVIAAKAQGRATARSMQHSEKVYRTNIEEDEDNEGTLFALFTLKILYTGFYGASALFIGEYSLVFLRNHCNREKMLLVIIVFKKYASVIIKDRKAGLRTKMG</sequence>
<keyword evidence="5 8" id="KW-0472">Membrane</keyword>
<keyword evidence="4 8" id="KW-1133">Transmembrane helix</keyword>
<evidence type="ECO:0000256" key="4">
    <source>
        <dbReference type="ARBA" id="ARBA00022989"/>
    </source>
</evidence>
<evidence type="ECO:0000313" key="9">
    <source>
        <dbReference type="EMBL" id="CAG7837504.1"/>
    </source>
</evidence>
<comment type="caution">
    <text evidence="9">The sequence shown here is derived from an EMBL/GenBank/DDBJ whole genome shotgun (WGS) entry which is preliminary data.</text>
</comment>
<dbReference type="InterPro" id="IPR052192">
    <property type="entry name" value="Insect_Ionotropic_Sensory_Rcpt"/>
</dbReference>
<dbReference type="PANTHER" id="PTHR42643:SF24">
    <property type="entry name" value="IONOTROPIC RECEPTOR 60A"/>
    <property type="match status" value="1"/>
</dbReference>
<comment type="subcellular location">
    <subcellularLocation>
        <location evidence="1">Cell membrane</location>
        <topology evidence="1">Multi-pass membrane protein</topology>
    </subcellularLocation>
</comment>
<keyword evidence="2" id="KW-1003">Cell membrane</keyword>
<name>A0A8J2LRI7_9HEXA</name>
<organism evidence="9 10">
    <name type="scientific">Allacma fusca</name>
    <dbReference type="NCBI Taxonomy" id="39272"/>
    <lineage>
        <taxon>Eukaryota</taxon>
        <taxon>Metazoa</taxon>
        <taxon>Ecdysozoa</taxon>
        <taxon>Arthropoda</taxon>
        <taxon>Hexapoda</taxon>
        <taxon>Collembola</taxon>
        <taxon>Symphypleona</taxon>
        <taxon>Sminthuridae</taxon>
        <taxon>Allacma</taxon>
    </lineage>
</organism>
<gene>
    <name evidence="9" type="ORF">AFUS01_LOCUS46610</name>
</gene>
<keyword evidence="10" id="KW-1185">Reference proteome</keyword>
<evidence type="ECO:0000256" key="6">
    <source>
        <dbReference type="ARBA" id="ARBA00023170"/>
    </source>
</evidence>
<dbReference type="EMBL" id="CAJVCH010571431">
    <property type="protein sequence ID" value="CAG7837504.1"/>
    <property type="molecule type" value="Genomic_DNA"/>
</dbReference>
<keyword evidence="3 8" id="KW-0812">Transmembrane</keyword>
<dbReference type="GO" id="GO:0005886">
    <property type="term" value="C:plasma membrane"/>
    <property type="evidence" value="ECO:0007669"/>
    <property type="project" value="UniProtKB-SubCell"/>
</dbReference>
<keyword evidence="7" id="KW-0325">Glycoprotein</keyword>
<feature type="transmembrane region" description="Helical" evidence="8">
    <location>
        <begin position="402"/>
        <end position="418"/>
    </location>
</feature>
<dbReference type="PANTHER" id="PTHR42643">
    <property type="entry name" value="IONOTROPIC RECEPTOR 20A-RELATED"/>
    <property type="match status" value="1"/>
</dbReference>
<proteinExistence type="predicted"/>
<reference evidence="9" key="1">
    <citation type="submission" date="2021-06" db="EMBL/GenBank/DDBJ databases">
        <authorList>
            <person name="Hodson N. C."/>
            <person name="Mongue J. A."/>
            <person name="Jaron S. K."/>
        </authorList>
    </citation>
    <scope>NUCLEOTIDE SEQUENCE</scope>
</reference>
<evidence type="ECO:0000256" key="3">
    <source>
        <dbReference type="ARBA" id="ARBA00022692"/>
    </source>
</evidence>
<keyword evidence="6" id="KW-0675">Receptor</keyword>
<feature type="transmembrane region" description="Helical" evidence="8">
    <location>
        <begin position="613"/>
        <end position="634"/>
    </location>
</feature>
<feature type="transmembrane region" description="Helical" evidence="8">
    <location>
        <begin position="325"/>
        <end position="346"/>
    </location>
</feature>